<dbReference type="InterPro" id="IPR026444">
    <property type="entry name" value="Secre_tail"/>
</dbReference>
<feature type="domain" description="Secretion system C-terminal sorting" evidence="1">
    <location>
        <begin position="2125"/>
        <end position="2193"/>
    </location>
</feature>
<dbReference type="OrthoDB" id="5726170at2"/>
<keyword evidence="3" id="KW-1185">Reference proteome</keyword>
<evidence type="ECO:0000259" key="1">
    <source>
        <dbReference type="Pfam" id="PF18962"/>
    </source>
</evidence>
<name>A0A2D0N0W5_FLAN2</name>
<dbReference type="Gene3D" id="2.60.40.680">
    <property type="match status" value="1"/>
</dbReference>
<comment type="caution">
    <text evidence="2">The sequence shown here is derived from an EMBL/GenBank/DDBJ whole genome shotgun (WGS) entry which is preliminary data.</text>
</comment>
<proteinExistence type="predicted"/>
<evidence type="ECO:0000313" key="2">
    <source>
        <dbReference type="EMBL" id="PHN01789.1"/>
    </source>
</evidence>
<gene>
    <name evidence="2" type="ORF">CRP01_35480</name>
</gene>
<dbReference type="EMBL" id="PDUD01000049">
    <property type="protein sequence ID" value="PHN01789.1"/>
    <property type="molecule type" value="Genomic_DNA"/>
</dbReference>
<dbReference type="RefSeq" id="WP_099154836.1">
    <property type="nucleotide sequence ID" value="NZ_PDUD01000049.1"/>
</dbReference>
<dbReference type="CDD" id="cd08547">
    <property type="entry name" value="Type_II_cohesin"/>
    <property type="match status" value="1"/>
</dbReference>
<dbReference type="NCBIfam" id="TIGR04183">
    <property type="entry name" value="Por_Secre_tail"/>
    <property type="match status" value="1"/>
</dbReference>
<sequence length="2196" mass="241755">MLKFLKINGLLFLFCWINILSLHAQNDTCIRFEDLPANAVYGRDAGQSAGDLAFNLKGVDVYLENFIYSNSDEIGFWNVSVTEDIFGNQTALDGQSLFISNINLKFDFTQLDLPVNGLCFNIVDGGGEENIAVNGQPIRVIPDFSDVPAEIAPGVFLEVSPLPNNDSNFPFNAQVCLRGKIEELLIGGQEFAFDNLCFYHEPCTLSDLKAEILNCDANNSDVNVYTVGIDFALPSTTNTNFDVYINNSFRGYFSTADLPLQLEQIRVLSDQEVFDVTVCVNDRPDCCVSVDLLNAGCPPECRIEGVELGAIECSFDGNYYTKIKVKGANLSGALHITNEAGEVWQGNADGSEAVSFPIPSQNYDKWIVCDPQYPNCCYTFDFDVPCPTCRIGPLQAEATECTDDGMFYIKLDFDHFTPTGQFYVFVNDEQYTAQAYANLPLRLGPFPGDGKTGYKILVRDASELCDQDIYLEPVACPPNNCEIGALHITERSCIDSDQFYFKLDFEHARTSGTFQLLLNQEVYKNYAYSDLPIRVGPLPADGLTDWHVLVQDAAGPCASDTKFEAVDCQPADCEIGPLHLSGPVCNDNGAFFFKLDFKYRNTSERFQVVLNGEVFESYGYDQLPVRVGPLPADGTTDWHVLVQDQYEHCASDTKFAAVDCQPKQCEIGDLKLSGPICTPGTNNEFYLQLDFDHWNTSETFELRINEETYETYAYADLPVRLGPFTTDASEIQWGIRVVDASDSCEQFSVVSGAVCNFTQCEIGALDISGPVCLDNGGFYFNLDFDYRNVSNTFQVVVNDEVFGVFDYPALPIRVGPLPADGVTDWLITVKDASQNCGQEAKLPPVSCYPDECRIGHLRISEPICGDVPGEFFFKLDFDHKNNTDAFKLLLNGELYEQYPYQELPVTVGPLPADGTTDWHILVEDLSGLCAEDGKLAAVNCNPETCKIGELKLSEAICTEDGQFFFEMNFEHENTTDKFQLFLNGDLYESYAYVSLPIKVGPLPVKDLKDWHVLVRDAGSDSNEHCASDAHLIVDCPVPVCEIGALKLSDAICTDDGKFFFEMNFEHANTSDRFKLFLNGELYESYAYADLPLKVGPLSPEGIKDWHILVRDAESTNNEHCASDAHLPVNCPTTVCEIGPLKLSEPICTDDGQFYFEMNFEHAHTSEKFQVLLNQEVYESYAYADLPVKIGPLPANTDLDWHVLVRDLSNTNSSPCASDAKLAAPVCPGGACKIGELHLVETYCTDDGQQFYTQLDFQHEGTSQEFQLFLNDEKYGIFAYEDLPLKLGPFNALIDLEWKLLVKDISGNCAADIHFSAPDCPGGGNDCNISNLQIERYPCIGGQFLVDLSFDIQDPGAKGYYVFTNGQISGPYSYEAPFITLGPFAGDGSTVYDFLVIDIDDPSCYGYYELGPVDCSNPCSIGEVFAEAHECGADGGFMVDVAFDYDKVGSSGFTIRTNGQQFGSFEYGQDFYTIGPLAGDGTTTYEIVVIDNDKPDCRNFTTIDPIDCLPCRIGALDYSVQCLENSKTFVLNLDFEYENPDSDRFTLAIGDQVVGSFLYTDLPLEKTLELPGSGELIVAVWDSENPSCAQKAEFSIPCCYLSELTVEAAPCENDGELWVDLDFDYYNVSNTFQVVYGPAGGTLEVLEFAYTDLPITLGPLPGQAATDWYFEVTDLGYFCQSSAELSTQYCDNDACAEWDQTPAGAYGPITGYDPGDLIDEEDGLQLSFAPANAANCDCAVFVTKASTFPAFSAGNGQVVLLDNSGAMISAPGYEIQQLSVDYYFTGNEVLLAVNDQPVVAAAHPLDLPAAIAPGVKLEVTASSNDGRNGRMVFSGAIYRLGFLSRGKWVLDNFCNDKTEKEDEVWPGDTNLDNVANHIDLLNIGLAYGQQGPPRTNAEIKWEAQQSENWSDQYFDSDLNYKHADANGDGRIDRADRGPIMEHYGLVHGPLPVFTDVPATENDPPLYVDFAASSSPIPVGGTFQVPIVFGTEAIPVEDIYGIAFTITFDPTVIDPASIEVVYPESWLGQTGEDLLTLDRTLEASGRIDVALTRINKVNVGGYGAIASLIGAIDDIAGKHTVVEITEVVAIRANEDRVPVNGIPTKVEFTEELKPEIGYIDLNASLNIFPNPTSGEVLITTRFNYPIEKIRILDGYGNPTGIEVAGKNRINLQDLPSGIYMLRIQLGKYTISRKVVKVN</sequence>
<organism evidence="2 3">
    <name type="scientific">Flavilitoribacter nigricans (strain ATCC 23147 / DSM 23189 / NBRC 102662 / NCIMB 1420 / SS-2)</name>
    <name type="common">Lewinella nigricans</name>
    <dbReference type="NCBI Taxonomy" id="1122177"/>
    <lineage>
        <taxon>Bacteria</taxon>
        <taxon>Pseudomonadati</taxon>
        <taxon>Bacteroidota</taxon>
        <taxon>Saprospiria</taxon>
        <taxon>Saprospirales</taxon>
        <taxon>Lewinellaceae</taxon>
        <taxon>Flavilitoribacter</taxon>
    </lineage>
</organism>
<dbReference type="Proteomes" id="UP000223913">
    <property type="component" value="Unassembled WGS sequence"/>
</dbReference>
<protein>
    <recommendedName>
        <fullName evidence="1">Secretion system C-terminal sorting domain-containing protein</fullName>
    </recommendedName>
</protein>
<evidence type="ECO:0000313" key="3">
    <source>
        <dbReference type="Proteomes" id="UP000223913"/>
    </source>
</evidence>
<accession>A0A2D0N0W5</accession>
<reference evidence="2 3" key="1">
    <citation type="submission" date="2017-10" db="EMBL/GenBank/DDBJ databases">
        <title>The draft genome sequence of Lewinella nigricans NBRC 102662.</title>
        <authorList>
            <person name="Wang K."/>
        </authorList>
    </citation>
    <scope>NUCLEOTIDE SEQUENCE [LARGE SCALE GENOMIC DNA]</scope>
    <source>
        <strain evidence="2 3">NBRC 102662</strain>
    </source>
</reference>
<dbReference type="Pfam" id="PF18962">
    <property type="entry name" value="Por_Secre_tail"/>
    <property type="match status" value="1"/>
</dbReference>